<organism evidence="3 4">
    <name type="scientific">Gonapodya prolifera (strain JEL478)</name>
    <name type="common">Monoblepharis prolifera</name>
    <dbReference type="NCBI Taxonomy" id="1344416"/>
    <lineage>
        <taxon>Eukaryota</taxon>
        <taxon>Fungi</taxon>
        <taxon>Fungi incertae sedis</taxon>
        <taxon>Chytridiomycota</taxon>
        <taxon>Chytridiomycota incertae sedis</taxon>
        <taxon>Monoblepharidomycetes</taxon>
        <taxon>Monoblepharidales</taxon>
        <taxon>Gonapodyaceae</taxon>
        <taxon>Gonapodya</taxon>
    </lineage>
</organism>
<dbReference type="Gene3D" id="1.25.40.20">
    <property type="entry name" value="Ankyrin repeat-containing domain"/>
    <property type="match status" value="2"/>
</dbReference>
<dbReference type="InterPro" id="IPR036770">
    <property type="entry name" value="Ankyrin_rpt-contain_sf"/>
</dbReference>
<keyword evidence="4" id="KW-1185">Reference proteome</keyword>
<protein>
    <submittedName>
        <fullName evidence="3">Ankyrin</fullName>
    </submittedName>
</protein>
<proteinExistence type="predicted"/>
<dbReference type="SMART" id="SM00248">
    <property type="entry name" value="ANK"/>
    <property type="match status" value="5"/>
</dbReference>
<name>A0A139AS25_GONPJ</name>
<evidence type="ECO:0000313" key="3">
    <source>
        <dbReference type="EMBL" id="KXS19556.1"/>
    </source>
</evidence>
<dbReference type="Pfam" id="PF12796">
    <property type="entry name" value="Ank_2"/>
    <property type="match status" value="1"/>
</dbReference>
<dbReference type="Pfam" id="PF00023">
    <property type="entry name" value="Ank"/>
    <property type="match status" value="1"/>
</dbReference>
<dbReference type="InterPro" id="IPR002110">
    <property type="entry name" value="Ankyrin_rpt"/>
</dbReference>
<dbReference type="EMBL" id="KQ965738">
    <property type="protein sequence ID" value="KXS19556.1"/>
    <property type="molecule type" value="Genomic_DNA"/>
</dbReference>
<keyword evidence="1" id="KW-0677">Repeat</keyword>
<accession>A0A139AS25</accession>
<reference evidence="3 4" key="1">
    <citation type="journal article" date="2015" name="Genome Biol. Evol.">
        <title>Phylogenomic analyses indicate that early fungi evolved digesting cell walls of algal ancestors of land plants.</title>
        <authorList>
            <person name="Chang Y."/>
            <person name="Wang S."/>
            <person name="Sekimoto S."/>
            <person name="Aerts A.L."/>
            <person name="Choi C."/>
            <person name="Clum A."/>
            <person name="LaButti K.M."/>
            <person name="Lindquist E.A."/>
            <person name="Yee Ngan C."/>
            <person name="Ohm R.A."/>
            <person name="Salamov A.A."/>
            <person name="Grigoriev I.V."/>
            <person name="Spatafora J.W."/>
            <person name="Berbee M.L."/>
        </authorList>
    </citation>
    <scope>NUCLEOTIDE SEQUENCE [LARGE SCALE GENOMIC DNA]</scope>
    <source>
        <strain evidence="3 4">JEL478</strain>
    </source>
</reference>
<evidence type="ECO:0000256" key="1">
    <source>
        <dbReference type="ARBA" id="ARBA00022737"/>
    </source>
</evidence>
<dbReference type="AlphaFoldDB" id="A0A139AS25"/>
<dbReference type="STRING" id="1344416.A0A139AS25"/>
<evidence type="ECO:0000256" key="2">
    <source>
        <dbReference type="ARBA" id="ARBA00023043"/>
    </source>
</evidence>
<dbReference type="OrthoDB" id="194358at2759"/>
<gene>
    <name evidence="3" type="ORF">M427DRAFT_52967</name>
</gene>
<dbReference type="PANTHER" id="PTHR24198">
    <property type="entry name" value="ANKYRIN REPEAT AND PROTEIN KINASE DOMAIN-CONTAINING PROTEIN"/>
    <property type="match status" value="1"/>
</dbReference>
<evidence type="ECO:0000313" key="4">
    <source>
        <dbReference type="Proteomes" id="UP000070544"/>
    </source>
</evidence>
<dbReference type="SUPFAM" id="SSF48403">
    <property type="entry name" value="Ankyrin repeat"/>
    <property type="match status" value="1"/>
</dbReference>
<keyword evidence="2" id="KW-0040">ANK repeat</keyword>
<sequence length="335" mass="35594">MSLTNLPPEILLHLGTLTTHRLGLPLCSSLLSLLGTPPQIALRSVRHYGDVTTALAAEAERNEQTALDVVRAILESQPTAQVHAAINTEARHPFHCTPLIRAIGRRNVPVATFLLDRGADLHACKTAPDTAARPPCPLCIDTPHRGVEMDNGAVFAVRNDDVPMLQLLLSRGASTDLSPEYSLLSIAVWVRSYATASYLLRHHGANGRGSANALFHALHNRDAAMTRLLLAHGSDPNSVQMALSALETAARTGEVETIQALLDNGARLGEDGHKAMAAAQAGGHEGVVRVLARAGVQPSANRDEDDDTCGDACDECKLTCLGALGRLLGACSCFW</sequence>
<dbReference type="Proteomes" id="UP000070544">
    <property type="component" value="Unassembled WGS sequence"/>
</dbReference>
<dbReference type="PANTHER" id="PTHR24198:SF165">
    <property type="entry name" value="ANKYRIN REPEAT-CONTAINING PROTEIN-RELATED"/>
    <property type="match status" value="1"/>
</dbReference>